<evidence type="ECO:0000313" key="3">
    <source>
        <dbReference type="Proteomes" id="UP000284219"/>
    </source>
</evidence>
<keyword evidence="1" id="KW-0812">Transmembrane</keyword>
<keyword evidence="1" id="KW-1133">Transmembrane helix</keyword>
<accession>A0A419SJ10</accession>
<dbReference type="Proteomes" id="UP000284219">
    <property type="component" value="Unassembled WGS sequence"/>
</dbReference>
<feature type="transmembrane region" description="Helical" evidence="1">
    <location>
        <begin position="6"/>
        <end position="24"/>
    </location>
</feature>
<sequence length="59" mass="7075">MNRTRMSWMVGLGAISLAMFGWVSKRNRSPMSKMTHWTNRSFGWIRRGRITRMLSRMVR</sequence>
<keyword evidence="1" id="KW-0472">Membrane</keyword>
<evidence type="ECO:0000256" key="1">
    <source>
        <dbReference type="SAM" id="Phobius"/>
    </source>
</evidence>
<evidence type="ECO:0000313" key="2">
    <source>
        <dbReference type="EMBL" id="RKD23940.1"/>
    </source>
</evidence>
<dbReference type="RefSeq" id="WP_120189171.1">
    <property type="nucleotide sequence ID" value="NZ_MCHY01000008.1"/>
</dbReference>
<dbReference type="EMBL" id="MCHY01000008">
    <property type="protein sequence ID" value="RKD23940.1"/>
    <property type="molecule type" value="Genomic_DNA"/>
</dbReference>
<comment type="caution">
    <text evidence="2">The sequence shown here is derived from an EMBL/GenBank/DDBJ whole genome shotgun (WGS) entry which is preliminary data.</text>
</comment>
<gene>
    <name evidence="2" type="ORF">BEP19_05820</name>
</gene>
<dbReference type="AlphaFoldDB" id="A0A419SJ10"/>
<proteinExistence type="predicted"/>
<protein>
    <submittedName>
        <fullName evidence="2">Uncharacterized protein</fullName>
    </submittedName>
</protein>
<reference evidence="2 3" key="1">
    <citation type="submission" date="2016-08" db="EMBL/GenBank/DDBJ databases">
        <title>Novel Firmicute Genomes.</title>
        <authorList>
            <person name="Poppleton D.I."/>
            <person name="Gribaldo S."/>
        </authorList>
    </citation>
    <scope>NUCLEOTIDE SEQUENCE [LARGE SCALE GENOMIC DNA]</scope>
    <source>
        <strain evidence="2 3">RAOx-1</strain>
    </source>
</reference>
<keyword evidence="3" id="KW-1185">Reference proteome</keyword>
<organism evidence="2 3">
    <name type="scientific">Ammoniphilus oxalaticus</name>
    <dbReference type="NCBI Taxonomy" id="66863"/>
    <lineage>
        <taxon>Bacteria</taxon>
        <taxon>Bacillati</taxon>
        <taxon>Bacillota</taxon>
        <taxon>Bacilli</taxon>
        <taxon>Bacillales</taxon>
        <taxon>Paenibacillaceae</taxon>
        <taxon>Aneurinibacillus group</taxon>
        <taxon>Ammoniphilus</taxon>
    </lineage>
</organism>
<name>A0A419SJ10_9BACL</name>